<dbReference type="RefSeq" id="WP_161821106.1">
    <property type="nucleotide sequence ID" value="NZ_LSRS01000002.1"/>
</dbReference>
<name>A0A9D2WRT8_9FIRM</name>
<dbReference type="EMBL" id="LSRS01000002">
    <property type="protein sequence ID" value="KAF1085955.1"/>
    <property type="molecule type" value="Genomic_DNA"/>
</dbReference>
<evidence type="ECO:0000313" key="2">
    <source>
        <dbReference type="Proteomes" id="UP000798488"/>
    </source>
</evidence>
<gene>
    <name evidence="1" type="ORF">SPSYN_00692</name>
</gene>
<dbReference type="InterPro" id="IPR008979">
    <property type="entry name" value="Galactose-bd-like_sf"/>
</dbReference>
<dbReference type="Gene3D" id="2.60.120.260">
    <property type="entry name" value="Galactose-binding domain-like"/>
    <property type="match status" value="1"/>
</dbReference>
<organism evidence="1 2">
    <name type="scientific">Sporotomaculum syntrophicum</name>
    <dbReference type="NCBI Taxonomy" id="182264"/>
    <lineage>
        <taxon>Bacteria</taxon>
        <taxon>Bacillati</taxon>
        <taxon>Bacillota</taxon>
        <taxon>Clostridia</taxon>
        <taxon>Eubacteriales</taxon>
        <taxon>Desulfallaceae</taxon>
        <taxon>Sporotomaculum</taxon>
    </lineage>
</organism>
<reference evidence="1" key="1">
    <citation type="submission" date="2016-02" db="EMBL/GenBank/DDBJ databases">
        <title>Draft Genome Sequence of Sporotomaculum syntrophicum Strain FB, a Syntrophic Benzoate Degrader.</title>
        <authorList>
            <person name="Nobu M.K."/>
            <person name="Narihiro T."/>
            <person name="Qiu Y.-L."/>
            <person name="Ohashi A."/>
            <person name="Liu W.-T."/>
            <person name="Yuji S."/>
        </authorList>
    </citation>
    <scope>NUCLEOTIDE SEQUENCE</scope>
    <source>
        <strain evidence="1">FB</strain>
    </source>
</reference>
<dbReference type="Proteomes" id="UP000798488">
    <property type="component" value="Unassembled WGS sequence"/>
</dbReference>
<keyword evidence="2" id="KW-1185">Reference proteome</keyword>
<evidence type="ECO:0000313" key="1">
    <source>
        <dbReference type="EMBL" id="KAF1085955.1"/>
    </source>
</evidence>
<comment type="caution">
    <text evidence="1">The sequence shown here is derived from an EMBL/GenBank/DDBJ whole genome shotgun (WGS) entry which is preliminary data.</text>
</comment>
<dbReference type="AlphaFoldDB" id="A0A9D2WRT8"/>
<sequence>MVNIIFGLTILYLLYANLNNQQANPANKNANRVEGSNISITKENMVKNGDFEQGGLGWNNIYALRKEKDGNHYIINNNNWLIKQDMNLLSGAGYNVQASTQKGTAVGPARISIIFFDAKGQKLPEYYDIQHMHQGSDWEEVNKLISIPANAAKTRIYLLTNDKEGFHCFDNIQITQTVK</sequence>
<dbReference type="OrthoDB" id="1432909at2"/>
<accession>A0A9D2WRT8</accession>
<dbReference type="SUPFAM" id="SSF49785">
    <property type="entry name" value="Galactose-binding domain-like"/>
    <property type="match status" value="1"/>
</dbReference>
<proteinExistence type="predicted"/>
<protein>
    <submittedName>
        <fullName evidence="1">Uncharacterized protein</fullName>
    </submittedName>
</protein>